<evidence type="ECO:0000256" key="3">
    <source>
        <dbReference type="ARBA" id="ARBA00022679"/>
    </source>
</evidence>
<protein>
    <recommendedName>
        <fullName evidence="1">DNA-directed RNA polymerase</fullName>
        <ecNumber evidence="1">2.7.7.6</ecNumber>
    </recommendedName>
</protein>
<evidence type="ECO:0000259" key="6">
    <source>
        <dbReference type="Pfam" id="PF04565"/>
    </source>
</evidence>
<dbReference type="Gene3D" id="3.90.1100.10">
    <property type="match status" value="1"/>
</dbReference>
<dbReference type="InterPro" id="IPR007645">
    <property type="entry name" value="RNA_pol_Rpb2_3"/>
</dbReference>
<comment type="caution">
    <text evidence="7">The sequence shown here is derived from an EMBL/GenBank/DDBJ whole genome shotgun (WGS) entry which is preliminary data.</text>
</comment>
<evidence type="ECO:0000256" key="4">
    <source>
        <dbReference type="ARBA" id="ARBA00022695"/>
    </source>
</evidence>
<dbReference type="EC" id="2.7.7.6" evidence="1"/>
<dbReference type="GO" id="GO:0006351">
    <property type="term" value="P:DNA-templated transcription"/>
    <property type="evidence" value="ECO:0007669"/>
    <property type="project" value="InterPro"/>
</dbReference>
<dbReference type="GO" id="GO:0032549">
    <property type="term" value="F:ribonucleoside binding"/>
    <property type="evidence" value="ECO:0007669"/>
    <property type="project" value="InterPro"/>
</dbReference>
<dbReference type="PANTHER" id="PTHR20856">
    <property type="entry name" value="DNA-DIRECTED RNA POLYMERASE I SUBUNIT 2"/>
    <property type="match status" value="1"/>
</dbReference>
<feature type="non-terminal residue" evidence="7">
    <location>
        <position position="100"/>
    </location>
</feature>
<dbReference type="GO" id="GO:0000428">
    <property type="term" value="C:DNA-directed RNA polymerase complex"/>
    <property type="evidence" value="ECO:0007669"/>
    <property type="project" value="UniProtKB-KW"/>
</dbReference>
<proteinExistence type="predicted"/>
<keyword evidence="5" id="KW-0804">Transcription</keyword>
<dbReference type="AlphaFoldDB" id="X1P201"/>
<dbReference type="SUPFAM" id="SSF64484">
    <property type="entry name" value="beta and beta-prime subunits of DNA dependent RNA-polymerase"/>
    <property type="match status" value="1"/>
</dbReference>
<dbReference type="GO" id="GO:0003677">
    <property type="term" value="F:DNA binding"/>
    <property type="evidence" value="ECO:0007669"/>
    <property type="project" value="InterPro"/>
</dbReference>
<evidence type="ECO:0000256" key="5">
    <source>
        <dbReference type="ARBA" id="ARBA00023163"/>
    </source>
</evidence>
<evidence type="ECO:0000256" key="2">
    <source>
        <dbReference type="ARBA" id="ARBA00022478"/>
    </source>
</evidence>
<dbReference type="InterPro" id="IPR015712">
    <property type="entry name" value="DNA-dir_RNA_pol_su2"/>
</dbReference>
<gene>
    <name evidence="7" type="ORF">S06H3_62680</name>
</gene>
<accession>X1P201</accession>
<evidence type="ECO:0000256" key="1">
    <source>
        <dbReference type="ARBA" id="ARBA00012418"/>
    </source>
</evidence>
<evidence type="ECO:0000313" key="7">
    <source>
        <dbReference type="EMBL" id="GAI50347.1"/>
    </source>
</evidence>
<dbReference type="Pfam" id="PF04565">
    <property type="entry name" value="RNA_pol_Rpb2_3"/>
    <property type="match status" value="1"/>
</dbReference>
<dbReference type="EMBL" id="BARV01041394">
    <property type="protein sequence ID" value="GAI50347.1"/>
    <property type="molecule type" value="Genomic_DNA"/>
</dbReference>
<keyword evidence="3" id="KW-0808">Transferase</keyword>
<organism evidence="7">
    <name type="scientific">marine sediment metagenome</name>
    <dbReference type="NCBI Taxonomy" id="412755"/>
    <lineage>
        <taxon>unclassified sequences</taxon>
        <taxon>metagenomes</taxon>
        <taxon>ecological metagenomes</taxon>
    </lineage>
</organism>
<dbReference type="GO" id="GO:0003899">
    <property type="term" value="F:DNA-directed RNA polymerase activity"/>
    <property type="evidence" value="ECO:0007669"/>
    <property type="project" value="UniProtKB-EC"/>
</dbReference>
<reference evidence="7" key="1">
    <citation type="journal article" date="2014" name="Front. Microbiol.">
        <title>High frequency of phylogenetically diverse reductive dehalogenase-homologous genes in deep subseafloor sedimentary metagenomes.</title>
        <authorList>
            <person name="Kawai M."/>
            <person name="Futagami T."/>
            <person name="Toyoda A."/>
            <person name="Takaki Y."/>
            <person name="Nishi S."/>
            <person name="Hori S."/>
            <person name="Arai W."/>
            <person name="Tsubouchi T."/>
            <person name="Morono Y."/>
            <person name="Uchiyama I."/>
            <person name="Ito T."/>
            <person name="Fujiyama A."/>
            <person name="Inagaki F."/>
            <person name="Takami H."/>
        </authorList>
    </citation>
    <scope>NUCLEOTIDE SEQUENCE</scope>
    <source>
        <strain evidence="7">Expedition CK06-06</strain>
    </source>
</reference>
<name>X1P201_9ZZZZ</name>
<sequence>MRMERIIKDRMSTLDVSDLVPAQIVNPRPVMGVVKEFFTSSQMCQFMDNENPLAELEHKRRLSATGPGGLTRERAGFEVRDVQPSHYGRVCPIQTPDGPN</sequence>
<keyword evidence="2" id="KW-0240">DNA-directed RNA polymerase</keyword>
<feature type="domain" description="RNA polymerase Rpb2" evidence="6">
    <location>
        <begin position="45"/>
        <end position="100"/>
    </location>
</feature>
<keyword evidence="4" id="KW-0548">Nucleotidyltransferase</keyword>